<dbReference type="SUPFAM" id="SSF54593">
    <property type="entry name" value="Glyoxalase/Bleomycin resistance protein/Dihydroxybiphenyl dioxygenase"/>
    <property type="match status" value="1"/>
</dbReference>
<dbReference type="Pfam" id="PF18029">
    <property type="entry name" value="Glyoxalase_6"/>
    <property type="match status" value="1"/>
</dbReference>
<dbReference type="Proteomes" id="UP001296706">
    <property type="component" value="Unassembled WGS sequence"/>
</dbReference>
<evidence type="ECO:0000259" key="1">
    <source>
        <dbReference type="Pfam" id="PF18029"/>
    </source>
</evidence>
<dbReference type="PANTHER" id="PTHR35908">
    <property type="entry name" value="HYPOTHETICAL FUSION PROTEIN"/>
    <property type="match status" value="1"/>
</dbReference>
<accession>A0ABX1REL5</accession>
<dbReference type="InterPro" id="IPR029068">
    <property type="entry name" value="Glyas_Bleomycin-R_OHBP_Dase"/>
</dbReference>
<reference evidence="2 3" key="1">
    <citation type="submission" date="2020-04" db="EMBL/GenBank/DDBJ databases">
        <authorList>
            <person name="Klaysubun C."/>
            <person name="Duangmal K."/>
            <person name="Lipun K."/>
        </authorList>
    </citation>
    <scope>NUCLEOTIDE SEQUENCE [LARGE SCALE GENOMIC DNA]</scope>
    <source>
        <strain evidence="2 3">JCM 11839</strain>
    </source>
</reference>
<gene>
    <name evidence="2" type="ORF">HF577_17330</name>
</gene>
<sequence length="137" mass="14906">MPGGGDGGRDRRAAPIATYSLTALDCPDPLALAGFYSRITGWPIAPQKYADWAQLDAGGAGATLAFQRIVEGEYRPPEWPGQDHPQRAHVDFDVPDLDAAERAVLEIGARKHDVQPMPDSFRVFLDPVGHPFCLIRA</sequence>
<dbReference type="PANTHER" id="PTHR35908:SF1">
    <property type="entry name" value="CONSERVED PROTEIN"/>
    <property type="match status" value="1"/>
</dbReference>
<proteinExistence type="predicted"/>
<feature type="domain" description="Glyoxalase-like" evidence="1">
    <location>
        <begin position="23"/>
        <end position="135"/>
    </location>
</feature>
<dbReference type="RefSeq" id="WP_169396911.1">
    <property type="nucleotide sequence ID" value="NZ_BAAAJH010000021.1"/>
</dbReference>
<name>A0ABX1REL5_9PSEU</name>
<evidence type="ECO:0000313" key="2">
    <source>
        <dbReference type="EMBL" id="NMH78841.1"/>
    </source>
</evidence>
<comment type="caution">
    <text evidence="2">The sequence shown here is derived from an EMBL/GenBank/DDBJ whole genome shotgun (WGS) entry which is preliminary data.</text>
</comment>
<dbReference type="InterPro" id="IPR041581">
    <property type="entry name" value="Glyoxalase_6"/>
</dbReference>
<dbReference type="EMBL" id="JAAXKY010000053">
    <property type="protein sequence ID" value="NMH78841.1"/>
    <property type="molecule type" value="Genomic_DNA"/>
</dbReference>
<keyword evidence="3" id="KW-1185">Reference proteome</keyword>
<organism evidence="2 3">
    <name type="scientific">Pseudonocardia xinjiangensis</name>
    <dbReference type="NCBI Taxonomy" id="75289"/>
    <lineage>
        <taxon>Bacteria</taxon>
        <taxon>Bacillati</taxon>
        <taxon>Actinomycetota</taxon>
        <taxon>Actinomycetes</taxon>
        <taxon>Pseudonocardiales</taxon>
        <taxon>Pseudonocardiaceae</taxon>
        <taxon>Pseudonocardia</taxon>
    </lineage>
</organism>
<protein>
    <submittedName>
        <fullName evidence="2">VOC family protein</fullName>
    </submittedName>
</protein>
<dbReference type="Gene3D" id="3.10.180.10">
    <property type="entry name" value="2,3-Dihydroxybiphenyl 1,2-Dioxygenase, domain 1"/>
    <property type="match status" value="1"/>
</dbReference>
<evidence type="ECO:0000313" key="3">
    <source>
        <dbReference type="Proteomes" id="UP001296706"/>
    </source>
</evidence>